<feature type="domain" description="HTH marR-type" evidence="5">
    <location>
        <begin position="4"/>
        <end position="139"/>
    </location>
</feature>
<keyword evidence="3" id="KW-0804">Transcription</keyword>
<keyword evidence="7" id="KW-1185">Reference proteome</keyword>
<evidence type="ECO:0000256" key="3">
    <source>
        <dbReference type="ARBA" id="ARBA00023163"/>
    </source>
</evidence>
<gene>
    <name evidence="6" type="ORF">D5281_16515</name>
</gene>
<evidence type="ECO:0000256" key="2">
    <source>
        <dbReference type="ARBA" id="ARBA00023125"/>
    </source>
</evidence>
<dbReference type="Proteomes" id="UP001154420">
    <property type="component" value="Unassembled WGS sequence"/>
</dbReference>
<comment type="caution">
    <text evidence="6">The sequence shown here is derived from an EMBL/GenBank/DDBJ whole genome shotgun (WGS) entry which is preliminary data.</text>
</comment>
<dbReference type="PANTHER" id="PTHR42756">
    <property type="entry name" value="TRANSCRIPTIONAL REGULATOR, MARR"/>
    <property type="match status" value="1"/>
</dbReference>
<dbReference type="InterPro" id="IPR000835">
    <property type="entry name" value="HTH_MarR-typ"/>
</dbReference>
<feature type="transmembrane region" description="Helical" evidence="4">
    <location>
        <begin position="21"/>
        <end position="43"/>
    </location>
</feature>
<protein>
    <submittedName>
        <fullName evidence="6">MarR family transcriptional regulator</fullName>
    </submittedName>
</protein>
<dbReference type="PROSITE" id="PS50995">
    <property type="entry name" value="HTH_MARR_2"/>
    <property type="match status" value="1"/>
</dbReference>
<dbReference type="SUPFAM" id="SSF46785">
    <property type="entry name" value="Winged helix' DNA-binding domain"/>
    <property type="match status" value="1"/>
</dbReference>
<dbReference type="PRINTS" id="PR00598">
    <property type="entry name" value="HTHMARR"/>
</dbReference>
<dbReference type="InterPro" id="IPR036388">
    <property type="entry name" value="WH-like_DNA-bd_sf"/>
</dbReference>
<keyword evidence="1" id="KW-0805">Transcription regulation</keyword>
<dbReference type="InterPro" id="IPR036390">
    <property type="entry name" value="WH_DNA-bd_sf"/>
</dbReference>
<dbReference type="GO" id="GO:0003677">
    <property type="term" value="F:DNA binding"/>
    <property type="evidence" value="ECO:0007669"/>
    <property type="project" value="UniProtKB-KW"/>
</dbReference>
<evidence type="ECO:0000313" key="7">
    <source>
        <dbReference type="Proteomes" id="UP001154420"/>
    </source>
</evidence>
<dbReference type="GO" id="GO:0003700">
    <property type="term" value="F:DNA-binding transcription factor activity"/>
    <property type="evidence" value="ECO:0007669"/>
    <property type="project" value="InterPro"/>
</dbReference>
<keyword evidence="4" id="KW-0472">Membrane</keyword>
<keyword evidence="4" id="KW-0812">Transmembrane</keyword>
<dbReference type="Gene3D" id="1.10.10.10">
    <property type="entry name" value="Winged helix-like DNA-binding domain superfamily/Winged helix DNA-binding domain"/>
    <property type="match status" value="1"/>
</dbReference>
<keyword evidence="2" id="KW-0238">DNA-binding</keyword>
<organism evidence="6 7">
    <name type="scientific">Parablautia muri</name>
    <dbReference type="NCBI Taxonomy" id="2320879"/>
    <lineage>
        <taxon>Bacteria</taxon>
        <taxon>Bacillati</taxon>
        <taxon>Bacillota</taxon>
        <taxon>Clostridia</taxon>
        <taxon>Lachnospirales</taxon>
        <taxon>Lachnospiraceae</taxon>
        <taxon>Parablautia</taxon>
    </lineage>
</organism>
<dbReference type="OrthoDB" id="384891at2"/>
<evidence type="ECO:0000256" key="1">
    <source>
        <dbReference type="ARBA" id="ARBA00023015"/>
    </source>
</evidence>
<evidence type="ECO:0000313" key="6">
    <source>
        <dbReference type="EMBL" id="NBJ94145.1"/>
    </source>
</evidence>
<evidence type="ECO:0000256" key="4">
    <source>
        <dbReference type="SAM" id="Phobius"/>
    </source>
</evidence>
<reference evidence="6" key="1">
    <citation type="submission" date="2018-09" db="EMBL/GenBank/DDBJ databases">
        <title>Murine metabolic-syndrome-specific gut microbial biobank.</title>
        <authorList>
            <person name="Liu C."/>
        </authorList>
    </citation>
    <scope>NUCLEOTIDE SEQUENCE</scope>
    <source>
        <strain evidence="6">D42-62</strain>
    </source>
</reference>
<dbReference type="AlphaFoldDB" id="A0A9X5BHP6"/>
<dbReference type="SMART" id="SM00347">
    <property type="entry name" value="HTH_MARR"/>
    <property type="match status" value="1"/>
</dbReference>
<sequence>MRDEKKLMEKYDKLNRRMLRYFSSFFTGTQITSIQGLILHYIIVESEARDIFPKDIEEFLEIKGSSVTSLINNLERNGYLRRESLDSDRRYKKLVLTEQTLEIKDDITSRVNEYMHSMFVGISEDDLEVFEKVILQMTENTK</sequence>
<accession>A0A9X5BHP6</accession>
<name>A0A9X5BHP6_9FIRM</name>
<dbReference type="Pfam" id="PF12802">
    <property type="entry name" value="MarR_2"/>
    <property type="match status" value="1"/>
</dbReference>
<evidence type="ECO:0000259" key="5">
    <source>
        <dbReference type="PROSITE" id="PS50995"/>
    </source>
</evidence>
<dbReference type="EMBL" id="QZDT01000031">
    <property type="protein sequence ID" value="NBJ94145.1"/>
    <property type="molecule type" value="Genomic_DNA"/>
</dbReference>
<dbReference type="PANTHER" id="PTHR42756:SF1">
    <property type="entry name" value="TRANSCRIPTIONAL REPRESSOR OF EMRAB OPERON"/>
    <property type="match status" value="1"/>
</dbReference>
<dbReference type="RefSeq" id="WP_160561184.1">
    <property type="nucleotide sequence ID" value="NZ_QZDT01000031.1"/>
</dbReference>
<keyword evidence="4" id="KW-1133">Transmembrane helix</keyword>
<proteinExistence type="predicted"/>